<evidence type="ECO:0000313" key="8">
    <source>
        <dbReference type="Proteomes" id="UP000318478"/>
    </source>
</evidence>
<feature type="transmembrane region" description="Helical" evidence="5">
    <location>
        <begin position="164"/>
        <end position="186"/>
    </location>
</feature>
<evidence type="ECO:0000256" key="1">
    <source>
        <dbReference type="ARBA" id="ARBA00004141"/>
    </source>
</evidence>
<dbReference type="PANTHER" id="PTHR10846:SF8">
    <property type="entry name" value="INNER MEMBRANE PROTEIN YRBG"/>
    <property type="match status" value="1"/>
</dbReference>
<dbReference type="InterPro" id="IPR004837">
    <property type="entry name" value="NaCa_Exmemb"/>
</dbReference>
<feature type="transmembrane region" description="Helical" evidence="5">
    <location>
        <begin position="104"/>
        <end position="123"/>
    </location>
</feature>
<evidence type="ECO:0000256" key="2">
    <source>
        <dbReference type="ARBA" id="ARBA00022692"/>
    </source>
</evidence>
<evidence type="ECO:0000256" key="3">
    <source>
        <dbReference type="ARBA" id="ARBA00022989"/>
    </source>
</evidence>
<feature type="transmembrane region" description="Helical" evidence="5">
    <location>
        <begin position="265"/>
        <end position="284"/>
    </location>
</feature>
<keyword evidence="8" id="KW-1185">Reference proteome</keyword>
<proteinExistence type="predicted"/>
<evidence type="ECO:0000313" key="7">
    <source>
        <dbReference type="EMBL" id="TWT65173.1"/>
    </source>
</evidence>
<dbReference type="AlphaFoldDB" id="A0A5C5XS21"/>
<dbReference type="GO" id="GO:0005262">
    <property type="term" value="F:calcium channel activity"/>
    <property type="evidence" value="ECO:0007669"/>
    <property type="project" value="TreeGrafter"/>
</dbReference>
<feature type="transmembrane region" description="Helical" evidence="5">
    <location>
        <begin position="30"/>
        <end position="48"/>
    </location>
</feature>
<comment type="caution">
    <text evidence="7">The sequence shown here is derived from an EMBL/GenBank/DDBJ whole genome shotgun (WGS) entry which is preliminary data.</text>
</comment>
<evidence type="ECO:0000256" key="4">
    <source>
        <dbReference type="ARBA" id="ARBA00023136"/>
    </source>
</evidence>
<sequence>MTPILGFLLGLGLLVFGAEALVRGASRLAAAIGMSSLAIGLTVVAFGTSAPELAVSLKASLAGQTDVSLGNVIGSNTFNVLAILGLAALITPLRVHSLLVRRDIPVMIGVSLLAWLLAADGVIGRADAAGLIVVFLGYSVWLFRSSAAPGDGDEPAAAGARGSLLAAGGAVAVGLAALVVGARLLVDAAVQMATAAGVDEVVIGLTIVAAGTSLPEVVTSVVASLRGERDIAVGNIVGSNLFNLLCVLGAAGLSAPEGVPAASAVLRFDFPVMVVAAVVCLPLAWTRGTIDRWEGALLLAGYLVYVGLLVSWAT</sequence>
<dbReference type="GO" id="GO:0006874">
    <property type="term" value="P:intracellular calcium ion homeostasis"/>
    <property type="evidence" value="ECO:0007669"/>
    <property type="project" value="TreeGrafter"/>
</dbReference>
<dbReference type="EMBL" id="SJPO01000020">
    <property type="protein sequence ID" value="TWT65173.1"/>
    <property type="molecule type" value="Genomic_DNA"/>
</dbReference>
<evidence type="ECO:0000259" key="6">
    <source>
        <dbReference type="Pfam" id="PF01699"/>
    </source>
</evidence>
<organism evidence="7 8">
    <name type="scientific">Posidoniimonas polymericola</name>
    <dbReference type="NCBI Taxonomy" id="2528002"/>
    <lineage>
        <taxon>Bacteria</taxon>
        <taxon>Pseudomonadati</taxon>
        <taxon>Planctomycetota</taxon>
        <taxon>Planctomycetia</taxon>
        <taxon>Pirellulales</taxon>
        <taxon>Lacipirellulaceae</taxon>
        <taxon>Posidoniimonas</taxon>
    </lineage>
</organism>
<feature type="transmembrane region" description="Helical" evidence="5">
    <location>
        <begin position="128"/>
        <end position="144"/>
    </location>
</feature>
<dbReference type="NCBIfam" id="TIGR00367">
    <property type="entry name" value="calcium/sodium antiporter"/>
    <property type="match status" value="1"/>
</dbReference>
<feature type="domain" description="Sodium/calcium exchanger membrane region" evidence="6">
    <location>
        <begin position="170"/>
        <end position="309"/>
    </location>
</feature>
<dbReference type="OrthoDB" id="9794225at2"/>
<keyword evidence="2 5" id="KW-0812">Transmembrane</keyword>
<dbReference type="InterPro" id="IPR004481">
    <property type="entry name" value="K/Na/Ca-exchanger"/>
</dbReference>
<feature type="transmembrane region" description="Helical" evidence="5">
    <location>
        <begin position="69"/>
        <end position="92"/>
    </location>
</feature>
<dbReference type="Gene3D" id="1.20.1420.30">
    <property type="entry name" value="NCX, central ion-binding region"/>
    <property type="match status" value="1"/>
</dbReference>
<feature type="transmembrane region" description="Helical" evidence="5">
    <location>
        <begin position="232"/>
        <end position="253"/>
    </location>
</feature>
<feature type="transmembrane region" description="Helical" evidence="5">
    <location>
        <begin position="296"/>
        <end position="313"/>
    </location>
</feature>
<feature type="domain" description="Sodium/calcium exchanger membrane region" evidence="6">
    <location>
        <begin position="4"/>
        <end position="143"/>
    </location>
</feature>
<accession>A0A5C5XS21</accession>
<dbReference type="RefSeq" id="WP_146591947.1">
    <property type="nucleotide sequence ID" value="NZ_SJPO01000020.1"/>
</dbReference>
<keyword evidence="3 5" id="KW-1133">Transmembrane helix</keyword>
<dbReference type="GO" id="GO:0005886">
    <property type="term" value="C:plasma membrane"/>
    <property type="evidence" value="ECO:0007669"/>
    <property type="project" value="TreeGrafter"/>
</dbReference>
<name>A0A5C5XS21_9BACT</name>
<dbReference type="InterPro" id="IPR044880">
    <property type="entry name" value="NCX_ion-bd_dom_sf"/>
</dbReference>
<evidence type="ECO:0000256" key="5">
    <source>
        <dbReference type="SAM" id="Phobius"/>
    </source>
</evidence>
<dbReference type="GO" id="GO:0008273">
    <property type="term" value="F:calcium, potassium:sodium antiporter activity"/>
    <property type="evidence" value="ECO:0007669"/>
    <property type="project" value="TreeGrafter"/>
</dbReference>
<dbReference type="PANTHER" id="PTHR10846">
    <property type="entry name" value="SODIUM/POTASSIUM/CALCIUM EXCHANGER"/>
    <property type="match status" value="1"/>
</dbReference>
<keyword evidence="4 5" id="KW-0472">Membrane</keyword>
<comment type="subcellular location">
    <subcellularLocation>
        <location evidence="1">Membrane</location>
        <topology evidence="1">Multi-pass membrane protein</topology>
    </subcellularLocation>
</comment>
<dbReference type="Proteomes" id="UP000318478">
    <property type="component" value="Unassembled WGS sequence"/>
</dbReference>
<reference evidence="7 8" key="1">
    <citation type="submission" date="2019-02" db="EMBL/GenBank/DDBJ databases">
        <title>Deep-cultivation of Planctomycetes and their phenomic and genomic characterization uncovers novel biology.</title>
        <authorList>
            <person name="Wiegand S."/>
            <person name="Jogler M."/>
            <person name="Boedeker C."/>
            <person name="Pinto D."/>
            <person name="Vollmers J."/>
            <person name="Rivas-Marin E."/>
            <person name="Kohn T."/>
            <person name="Peeters S.H."/>
            <person name="Heuer A."/>
            <person name="Rast P."/>
            <person name="Oberbeckmann S."/>
            <person name="Bunk B."/>
            <person name="Jeske O."/>
            <person name="Meyerdierks A."/>
            <person name="Storesund J.E."/>
            <person name="Kallscheuer N."/>
            <person name="Luecker S."/>
            <person name="Lage O.M."/>
            <person name="Pohl T."/>
            <person name="Merkel B.J."/>
            <person name="Hornburger P."/>
            <person name="Mueller R.-W."/>
            <person name="Bruemmer F."/>
            <person name="Labrenz M."/>
            <person name="Spormann A.M."/>
            <person name="Op Den Camp H."/>
            <person name="Overmann J."/>
            <person name="Amann R."/>
            <person name="Jetten M.S.M."/>
            <person name="Mascher T."/>
            <person name="Medema M.H."/>
            <person name="Devos D.P."/>
            <person name="Kaster A.-K."/>
            <person name="Ovreas L."/>
            <person name="Rohde M."/>
            <person name="Galperin M.Y."/>
            <person name="Jogler C."/>
        </authorList>
    </citation>
    <scope>NUCLEOTIDE SEQUENCE [LARGE SCALE GENOMIC DNA]</scope>
    <source>
        <strain evidence="7 8">Pla123a</strain>
    </source>
</reference>
<protein>
    <submittedName>
        <fullName evidence="7">Inner membrane protein YrbG</fullName>
    </submittedName>
</protein>
<gene>
    <name evidence="7" type="primary">yrbG_2</name>
    <name evidence="7" type="ORF">Pla123a_49190</name>
</gene>
<dbReference type="Pfam" id="PF01699">
    <property type="entry name" value="Na_Ca_ex"/>
    <property type="match status" value="2"/>
</dbReference>